<keyword evidence="3" id="KW-0732">Signal</keyword>
<reference evidence="5" key="3">
    <citation type="submission" date="2023-05" db="EMBL/GenBank/DDBJ databases">
        <authorList>
            <person name="Smith C.H."/>
        </authorList>
    </citation>
    <scope>NUCLEOTIDE SEQUENCE</scope>
    <source>
        <strain evidence="5">CHS0354</strain>
        <tissue evidence="5">Mantle</tissue>
    </source>
</reference>
<comment type="caution">
    <text evidence="5">The sequence shown here is derived from an EMBL/GenBank/DDBJ whole genome shotgun (WGS) entry which is preliminary data.</text>
</comment>
<keyword evidence="6" id="KW-1185">Reference proteome</keyword>
<dbReference type="GO" id="GO:0004867">
    <property type="term" value="F:serine-type endopeptidase inhibitor activity"/>
    <property type="evidence" value="ECO:0007669"/>
    <property type="project" value="InterPro"/>
</dbReference>
<evidence type="ECO:0000256" key="3">
    <source>
        <dbReference type="SAM" id="SignalP"/>
    </source>
</evidence>
<comment type="similarity">
    <text evidence="1 2">Belongs to the serpin family.</text>
</comment>
<accession>A0AAE0WAR8</accession>
<dbReference type="Gene3D" id="3.30.497.10">
    <property type="entry name" value="Antithrombin, subunit I, domain 2"/>
    <property type="match status" value="1"/>
</dbReference>
<name>A0AAE0WAR8_9BIVA</name>
<reference evidence="5" key="2">
    <citation type="journal article" date="2021" name="Genome Biol. Evol.">
        <title>Developing a high-quality reference genome for a parasitic bivalve with doubly uniparental inheritance (Bivalvia: Unionida).</title>
        <authorList>
            <person name="Smith C.H."/>
        </authorList>
    </citation>
    <scope>NUCLEOTIDE SEQUENCE</scope>
    <source>
        <strain evidence="5">CHS0354</strain>
        <tissue evidence="5">Mantle</tissue>
    </source>
</reference>
<evidence type="ECO:0000313" key="5">
    <source>
        <dbReference type="EMBL" id="KAK3606707.1"/>
    </source>
</evidence>
<dbReference type="SUPFAM" id="SSF56574">
    <property type="entry name" value="Serpins"/>
    <property type="match status" value="1"/>
</dbReference>
<dbReference type="PROSITE" id="PS00284">
    <property type="entry name" value="SERPIN"/>
    <property type="match status" value="1"/>
</dbReference>
<feature type="signal peptide" evidence="3">
    <location>
        <begin position="1"/>
        <end position="32"/>
    </location>
</feature>
<dbReference type="PANTHER" id="PTHR11461:SF211">
    <property type="entry name" value="GH10112P-RELATED"/>
    <property type="match status" value="1"/>
</dbReference>
<protein>
    <recommendedName>
        <fullName evidence="4">Serpin domain-containing protein</fullName>
    </recommendedName>
</protein>
<evidence type="ECO:0000313" key="6">
    <source>
        <dbReference type="Proteomes" id="UP001195483"/>
    </source>
</evidence>
<proteinExistence type="inferred from homology"/>
<dbReference type="Proteomes" id="UP001195483">
    <property type="component" value="Unassembled WGS sequence"/>
</dbReference>
<dbReference type="PANTHER" id="PTHR11461">
    <property type="entry name" value="SERINE PROTEASE INHIBITOR, SERPIN"/>
    <property type="match status" value="1"/>
</dbReference>
<evidence type="ECO:0000259" key="4">
    <source>
        <dbReference type="SMART" id="SM00093"/>
    </source>
</evidence>
<dbReference type="InterPro" id="IPR023795">
    <property type="entry name" value="Serpin_CS"/>
</dbReference>
<gene>
    <name evidence="5" type="ORF">CHS0354_013550</name>
</gene>
<reference evidence="5" key="1">
    <citation type="journal article" date="2021" name="Genome Biol. Evol.">
        <title>A High-Quality Reference Genome for a Parasitic Bivalve with Doubly Uniparental Inheritance (Bivalvia: Unionida).</title>
        <authorList>
            <person name="Smith C.H."/>
        </authorList>
    </citation>
    <scope>NUCLEOTIDE SEQUENCE</scope>
    <source>
        <strain evidence="5">CHS0354</strain>
    </source>
</reference>
<dbReference type="Gene3D" id="2.30.39.10">
    <property type="entry name" value="Alpha-1-antitrypsin, domain 1"/>
    <property type="match status" value="1"/>
</dbReference>
<dbReference type="InterPro" id="IPR042178">
    <property type="entry name" value="Serpin_sf_1"/>
</dbReference>
<dbReference type="InterPro" id="IPR023796">
    <property type="entry name" value="Serpin_dom"/>
</dbReference>
<dbReference type="CDD" id="cd19590">
    <property type="entry name" value="serpin_thermopin-like"/>
    <property type="match status" value="1"/>
</dbReference>
<dbReference type="InterPro" id="IPR042185">
    <property type="entry name" value="Serpin_sf_2"/>
</dbReference>
<dbReference type="GO" id="GO:0005615">
    <property type="term" value="C:extracellular space"/>
    <property type="evidence" value="ECO:0007669"/>
    <property type="project" value="InterPro"/>
</dbReference>
<dbReference type="AlphaFoldDB" id="A0AAE0WAR8"/>
<dbReference type="SMART" id="SM00093">
    <property type="entry name" value="SERPIN"/>
    <property type="match status" value="1"/>
</dbReference>
<organism evidence="5 6">
    <name type="scientific">Potamilus streckersoni</name>
    <dbReference type="NCBI Taxonomy" id="2493646"/>
    <lineage>
        <taxon>Eukaryota</taxon>
        <taxon>Metazoa</taxon>
        <taxon>Spiralia</taxon>
        <taxon>Lophotrochozoa</taxon>
        <taxon>Mollusca</taxon>
        <taxon>Bivalvia</taxon>
        <taxon>Autobranchia</taxon>
        <taxon>Heteroconchia</taxon>
        <taxon>Palaeoheterodonta</taxon>
        <taxon>Unionida</taxon>
        <taxon>Unionoidea</taxon>
        <taxon>Unionidae</taxon>
        <taxon>Ambleminae</taxon>
        <taxon>Lampsilini</taxon>
        <taxon>Potamilus</taxon>
    </lineage>
</organism>
<evidence type="ECO:0000256" key="2">
    <source>
        <dbReference type="RuleBase" id="RU000411"/>
    </source>
</evidence>
<dbReference type="Pfam" id="PF00079">
    <property type="entry name" value="Serpin"/>
    <property type="match status" value="1"/>
</dbReference>
<feature type="domain" description="Serpin" evidence="4">
    <location>
        <begin position="49"/>
        <end position="411"/>
    </location>
</feature>
<dbReference type="InterPro" id="IPR036186">
    <property type="entry name" value="Serpin_sf"/>
</dbReference>
<dbReference type="EMBL" id="JAEAOA010000821">
    <property type="protein sequence ID" value="KAK3606707.1"/>
    <property type="molecule type" value="Genomic_DNA"/>
</dbReference>
<dbReference type="InterPro" id="IPR000215">
    <property type="entry name" value="Serpin_fam"/>
</dbReference>
<sequence length="423" mass="47663">MKSSFLAFGIGEFFFFCLILLLLCWMQDLVQSKMTSVYELSISINEFAFDLYQVTSSSSPYGNNFLSPFSISTVMSMIYLGSQGKTATQMSKTLKIQNVSDTIHQKFEEYIQLISAENANFTLTTANRLYPSREKEIQDRYVMTCFKHYRADVVLADFVNKPTDVETVINSWVEMETKGKIKNLIPPGSLNPLTVLVLVNAIYFKGDWAKKFQPKNTVVNPFYKTGGDPVKVYMMKSQMKGARYGEDEGLDCKVLQLPYKGENLFMLVLLPNKNDGLPALESKLSVTTLEQLQNHMSPRLVEVSLPKFKIEASFELSEALSKLGMPDVFDESKADFSGMRKQKDIYLSKVFHKAFVEVNEEGTEAAAATAGIMMAKSIPVIYSFEADHPFLFLIMDKRSGVILFLGRLVAPTAVEARQSNDEL</sequence>
<feature type="chain" id="PRO_5042257490" description="Serpin domain-containing protein" evidence="3">
    <location>
        <begin position="33"/>
        <end position="423"/>
    </location>
</feature>
<evidence type="ECO:0000256" key="1">
    <source>
        <dbReference type="ARBA" id="ARBA00009500"/>
    </source>
</evidence>